<evidence type="ECO:0008006" key="4">
    <source>
        <dbReference type="Google" id="ProtNLM"/>
    </source>
</evidence>
<keyword evidence="1" id="KW-1133">Transmembrane helix</keyword>
<feature type="transmembrane region" description="Helical" evidence="1">
    <location>
        <begin position="6"/>
        <end position="23"/>
    </location>
</feature>
<dbReference type="Proteomes" id="UP001596170">
    <property type="component" value="Unassembled WGS sequence"/>
</dbReference>
<reference evidence="3" key="1">
    <citation type="journal article" date="2019" name="Int. J. Syst. Evol. Microbiol.">
        <title>The Global Catalogue of Microorganisms (GCM) 10K type strain sequencing project: providing services to taxonomists for standard genome sequencing and annotation.</title>
        <authorList>
            <consortium name="The Broad Institute Genomics Platform"/>
            <consortium name="The Broad Institute Genome Sequencing Center for Infectious Disease"/>
            <person name="Wu L."/>
            <person name="Ma J."/>
        </authorList>
    </citation>
    <scope>NUCLEOTIDE SEQUENCE [LARGE SCALE GENOMIC DNA]</scope>
    <source>
        <strain evidence="3">CCUG 54527</strain>
    </source>
</reference>
<keyword evidence="1" id="KW-0472">Membrane</keyword>
<evidence type="ECO:0000313" key="2">
    <source>
        <dbReference type="EMBL" id="MFC6039665.1"/>
    </source>
</evidence>
<organism evidence="2 3">
    <name type="scientific">Paenisporosarcina macmurdoensis</name>
    <dbReference type="NCBI Taxonomy" id="212659"/>
    <lineage>
        <taxon>Bacteria</taxon>
        <taxon>Bacillati</taxon>
        <taxon>Bacillota</taxon>
        <taxon>Bacilli</taxon>
        <taxon>Bacillales</taxon>
        <taxon>Caryophanaceae</taxon>
        <taxon>Paenisporosarcina</taxon>
    </lineage>
</organism>
<sequence length="160" mass="18229">MKKNFFISVFTIVVLVGSLFLYLKTHPPLSYSGITNYTEDEKKRVIEIENTGFVNLELNAVLVNGRDKGKVELGVSRSNHIIMGSGLDEDPAITFHSIDEFPIKPQSNSEDRTEKINKDELQSIKFYGIRIFGHEEPKVITIKYKYLGMPFSLEVDTVKK</sequence>
<protein>
    <recommendedName>
        <fullName evidence="4">DUF4352 domain-containing protein</fullName>
    </recommendedName>
</protein>
<proteinExistence type="predicted"/>
<evidence type="ECO:0000313" key="3">
    <source>
        <dbReference type="Proteomes" id="UP001596170"/>
    </source>
</evidence>
<accession>A0ABW1L6R8</accession>
<evidence type="ECO:0000256" key="1">
    <source>
        <dbReference type="SAM" id="Phobius"/>
    </source>
</evidence>
<dbReference type="EMBL" id="JBHSRI010000015">
    <property type="protein sequence ID" value="MFC6039665.1"/>
    <property type="molecule type" value="Genomic_DNA"/>
</dbReference>
<name>A0ABW1L6R8_9BACL</name>
<gene>
    <name evidence="2" type="ORF">ACFPYN_09565</name>
</gene>
<keyword evidence="3" id="KW-1185">Reference proteome</keyword>
<comment type="caution">
    <text evidence="2">The sequence shown here is derived from an EMBL/GenBank/DDBJ whole genome shotgun (WGS) entry which is preliminary data.</text>
</comment>
<dbReference type="RefSeq" id="WP_377733796.1">
    <property type="nucleotide sequence ID" value="NZ_JBHSRI010000015.1"/>
</dbReference>
<keyword evidence="1" id="KW-0812">Transmembrane</keyword>